<name>A0A4Y2GRK1_ARAVE</name>
<feature type="compositionally biased region" description="Basic and acidic residues" evidence="1">
    <location>
        <begin position="73"/>
        <end position="85"/>
    </location>
</feature>
<dbReference type="OrthoDB" id="616263at2759"/>
<keyword evidence="3" id="KW-1185">Reference proteome</keyword>
<proteinExistence type="predicted"/>
<evidence type="ECO:0000313" key="3">
    <source>
        <dbReference type="Proteomes" id="UP000499080"/>
    </source>
</evidence>
<dbReference type="AlphaFoldDB" id="A0A4Y2GRK1"/>
<gene>
    <name evidence="2" type="ORF">AVEN_7176_1</name>
</gene>
<dbReference type="InterPro" id="IPR036397">
    <property type="entry name" value="RNaseH_sf"/>
</dbReference>
<dbReference type="Gene3D" id="3.30.420.10">
    <property type="entry name" value="Ribonuclease H-like superfamily/Ribonuclease H"/>
    <property type="match status" value="1"/>
</dbReference>
<dbReference type="Proteomes" id="UP000499080">
    <property type="component" value="Unassembled WGS sequence"/>
</dbReference>
<dbReference type="InterPro" id="IPR001888">
    <property type="entry name" value="Transposase_1"/>
</dbReference>
<sequence length="103" mass="12217">MGEEKWIRYDNLKHKKSWFRPDEPSISTAKPNIHGYKLMLVYYGLLQPNETITGKRYQQQLMQLSRALKKNGRLGDKTRQRDFPARQRSASCRETVHVNVRRA</sequence>
<dbReference type="Pfam" id="PF01359">
    <property type="entry name" value="Transposase_1"/>
    <property type="match status" value="1"/>
</dbReference>
<evidence type="ECO:0000313" key="2">
    <source>
        <dbReference type="EMBL" id="GBM56370.1"/>
    </source>
</evidence>
<reference evidence="2 3" key="1">
    <citation type="journal article" date="2019" name="Sci. Rep.">
        <title>Orb-weaving spider Araneus ventricosus genome elucidates the spidroin gene catalogue.</title>
        <authorList>
            <person name="Kono N."/>
            <person name="Nakamura H."/>
            <person name="Ohtoshi R."/>
            <person name="Moran D.A.P."/>
            <person name="Shinohara A."/>
            <person name="Yoshida Y."/>
            <person name="Fujiwara M."/>
            <person name="Mori M."/>
            <person name="Tomita M."/>
            <person name="Arakawa K."/>
        </authorList>
    </citation>
    <scope>NUCLEOTIDE SEQUENCE [LARGE SCALE GENOMIC DNA]</scope>
</reference>
<comment type="caution">
    <text evidence="2">The sequence shown here is derived from an EMBL/GenBank/DDBJ whole genome shotgun (WGS) entry which is preliminary data.</text>
</comment>
<feature type="region of interest" description="Disordered" evidence="1">
    <location>
        <begin position="71"/>
        <end position="103"/>
    </location>
</feature>
<evidence type="ECO:0000256" key="1">
    <source>
        <dbReference type="SAM" id="MobiDB-lite"/>
    </source>
</evidence>
<dbReference type="GO" id="GO:0003676">
    <property type="term" value="F:nucleic acid binding"/>
    <property type="evidence" value="ECO:0007669"/>
    <property type="project" value="InterPro"/>
</dbReference>
<dbReference type="EMBL" id="BGPR01001542">
    <property type="protein sequence ID" value="GBM56370.1"/>
    <property type="molecule type" value="Genomic_DNA"/>
</dbReference>
<protein>
    <submittedName>
        <fullName evidence="2">Uncharacterized protein</fullName>
    </submittedName>
</protein>
<organism evidence="2 3">
    <name type="scientific">Araneus ventricosus</name>
    <name type="common">Orbweaver spider</name>
    <name type="synonym">Epeira ventricosa</name>
    <dbReference type="NCBI Taxonomy" id="182803"/>
    <lineage>
        <taxon>Eukaryota</taxon>
        <taxon>Metazoa</taxon>
        <taxon>Ecdysozoa</taxon>
        <taxon>Arthropoda</taxon>
        <taxon>Chelicerata</taxon>
        <taxon>Arachnida</taxon>
        <taxon>Araneae</taxon>
        <taxon>Araneomorphae</taxon>
        <taxon>Entelegynae</taxon>
        <taxon>Araneoidea</taxon>
        <taxon>Araneidae</taxon>
        <taxon>Araneus</taxon>
    </lineage>
</organism>
<accession>A0A4Y2GRK1</accession>